<dbReference type="SUPFAM" id="SSF54001">
    <property type="entry name" value="Cysteine proteinases"/>
    <property type="match status" value="1"/>
</dbReference>
<dbReference type="HOGENOM" id="CLU_724324_0_0_1"/>
<gene>
    <name evidence="2" type="ORF">ARALYDRAFT_336538</name>
</gene>
<dbReference type="STRING" id="81972.D7KKA4"/>
<proteinExistence type="predicted"/>
<dbReference type="EMBL" id="GL348713">
    <property type="protein sequence ID" value="EFH67387.1"/>
    <property type="molecule type" value="Genomic_DNA"/>
</dbReference>
<feature type="region of interest" description="Disordered" evidence="1">
    <location>
        <begin position="315"/>
        <end position="356"/>
    </location>
</feature>
<dbReference type="AlphaFoldDB" id="D7KKA4"/>
<dbReference type="InterPro" id="IPR038765">
    <property type="entry name" value="Papain-like_cys_pep_sf"/>
</dbReference>
<accession>D7KKA4</accession>
<sequence length="382" mass="42856">MEILSRPDALNQLPDVNLQQIQAEAYCEIDEQYVESLIGKWGFTQATSKPRKSPYYLNDDGKLAVLCWETEEIKDIVGPVRDQKQHLLCWAYAASDLVSAQRILRQWENDYYPLCPHYLCRFVHPGWLGKDEKAEPGHFCYRCSIKDALKHIKKEGIPREINSVFECSSDSRSRDPIPRGHGEVKSIRTLEDTLEAALKELPLQPIGADLIVFSDLWKSGRNIYHGPKSIGSKFEGYHAVIIVGVELIGNEVVAVCKMSNGETAADLGYAYVSLSLRYMIVGGNDEMKRYVRPTLQPMPLLSNFIVPEMDNMAGSSHAGSTYKNQTGMEGSTYPLSSAPKDESSGSSANLGVDHVEHHKDVFKQEIDRFEDDEYNTGSKKCG</sequence>
<dbReference type="Gene3D" id="3.90.70.10">
    <property type="entry name" value="Cysteine proteinases"/>
    <property type="match status" value="1"/>
</dbReference>
<dbReference type="Proteomes" id="UP000008694">
    <property type="component" value="Unassembled WGS sequence"/>
</dbReference>
<evidence type="ECO:0000313" key="3">
    <source>
        <dbReference type="Proteomes" id="UP000008694"/>
    </source>
</evidence>
<evidence type="ECO:0000313" key="2">
    <source>
        <dbReference type="EMBL" id="EFH67387.1"/>
    </source>
</evidence>
<keyword evidence="3" id="KW-1185">Reference proteome</keyword>
<feature type="region of interest" description="Disordered" evidence="1">
    <location>
        <begin position="363"/>
        <end position="382"/>
    </location>
</feature>
<protein>
    <submittedName>
        <fullName evidence="2">Uncharacterized protein</fullName>
    </submittedName>
</protein>
<dbReference type="CDD" id="cd02619">
    <property type="entry name" value="Peptidase_C1"/>
    <property type="match status" value="1"/>
</dbReference>
<name>D7KKA4_ARALL</name>
<dbReference type="Gramene" id="fgenesh1_pg.C_scaffold_1003103">
    <property type="protein sequence ID" value="fgenesh1_pg.C_scaffold_1003103"/>
    <property type="gene ID" value="fgenesh1_pg.C_scaffold_1003103"/>
</dbReference>
<reference evidence="3" key="1">
    <citation type="journal article" date="2011" name="Nat. Genet.">
        <title>The Arabidopsis lyrata genome sequence and the basis of rapid genome size change.</title>
        <authorList>
            <person name="Hu T.T."/>
            <person name="Pattyn P."/>
            <person name="Bakker E.G."/>
            <person name="Cao J."/>
            <person name="Cheng J.-F."/>
            <person name="Clark R.M."/>
            <person name="Fahlgren N."/>
            <person name="Fawcett J.A."/>
            <person name="Grimwood J."/>
            <person name="Gundlach H."/>
            <person name="Haberer G."/>
            <person name="Hollister J.D."/>
            <person name="Ossowski S."/>
            <person name="Ottilar R.P."/>
            <person name="Salamov A.A."/>
            <person name="Schneeberger K."/>
            <person name="Spannagl M."/>
            <person name="Wang X."/>
            <person name="Yang L."/>
            <person name="Nasrallah M.E."/>
            <person name="Bergelson J."/>
            <person name="Carrington J.C."/>
            <person name="Gaut B.S."/>
            <person name="Schmutz J."/>
            <person name="Mayer K.F.X."/>
            <person name="Van de Peer Y."/>
            <person name="Grigoriev I.V."/>
            <person name="Nordborg M."/>
            <person name="Weigel D."/>
            <person name="Guo Y.-L."/>
        </authorList>
    </citation>
    <scope>NUCLEOTIDE SEQUENCE [LARGE SCALE GENOMIC DNA]</scope>
    <source>
        <strain evidence="3">cv. MN47</strain>
    </source>
</reference>
<organism evidence="3">
    <name type="scientific">Arabidopsis lyrata subsp. lyrata</name>
    <name type="common">Lyre-leaved rock-cress</name>
    <dbReference type="NCBI Taxonomy" id="81972"/>
    <lineage>
        <taxon>Eukaryota</taxon>
        <taxon>Viridiplantae</taxon>
        <taxon>Streptophyta</taxon>
        <taxon>Embryophyta</taxon>
        <taxon>Tracheophyta</taxon>
        <taxon>Spermatophyta</taxon>
        <taxon>Magnoliopsida</taxon>
        <taxon>eudicotyledons</taxon>
        <taxon>Gunneridae</taxon>
        <taxon>Pentapetalae</taxon>
        <taxon>rosids</taxon>
        <taxon>malvids</taxon>
        <taxon>Brassicales</taxon>
        <taxon>Brassicaceae</taxon>
        <taxon>Camelineae</taxon>
        <taxon>Arabidopsis</taxon>
    </lineage>
</organism>
<evidence type="ECO:0000256" key="1">
    <source>
        <dbReference type="SAM" id="MobiDB-lite"/>
    </source>
</evidence>
<feature type="compositionally biased region" description="Polar residues" evidence="1">
    <location>
        <begin position="315"/>
        <end position="335"/>
    </location>
</feature>